<dbReference type="WBParaSite" id="L893_g32002.t1">
    <property type="protein sequence ID" value="L893_g32002.t1"/>
    <property type="gene ID" value="L893_g32002"/>
</dbReference>
<reference evidence="3" key="1">
    <citation type="submission" date="2016-11" db="UniProtKB">
        <authorList>
            <consortium name="WormBaseParasite"/>
        </authorList>
    </citation>
    <scope>IDENTIFICATION</scope>
</reference>
<dbReference type="Proteomes" id="UP000095287">
    <property type="component" value="Unplaced"/>
</dbReference>
<dbReference type="AlphaFoldDB" id="A0A1I8A2E7"/>
<evidence type="ECO:0000256" key="1">
    <source>
        <dbReference type="SAM" id="SignalP"/>
    </source>
</evidence>
<accession>A0A1I8A2E7</accession>
<organism evidence="2 3">
    <name type="scientific">Steinernema glaseri</name>
    <dbReference type="NCBI Taxonomy" id="37863"/>
    <lineage>
        <taxon>Eukaryota</taxon>
        <taxon>Metazoa</taxon>
        <taxon>Ecdysozoa</taxon>
        <taxon>Nematoda</taxon>
        <taxon>Chromadorea</taxon>
        <taxon>Rhabditida</taxon>
        <taxon>Tylenchina</taxon>
        <taxon>Panagrolaimomorpha</taxon>
        <taxon>Strongyloidoidea</taxon>
        <taxon>Steinernematidae</taxon>
        <taxon>Steinernema</taxon>
    </lineage>
</organism>
<name>A0A1I8A2E7_9BILA</name>
<evidence type="ECO:0000313" key="2">
    <source>
        <dbReference type="Proteomes" id="UP000095287"/>
    </source>
</evidence>
<keyword evidence="2" id="KW-1185">Reference proteome</keyword>
<keyword evidence="1" id="KW-0732">Signal</keyword>
<evidence type="ECO:0000313" key="3">
    <source>
        <dbReference type="WBParaSite" id="L893_g32002.t1"/>
    </source>
</evidence>
<proteinExistence type="predicted"/>
<feature type="chain" id="PRO_5009314118" evidence="1">
    <location>
        <begin position="19"/>
        <end position="267"/>
    </location>
</feature>
<sequence length="267" mass="29494">MVFLLPLLLLLMVSAGCADQEAWNVEASYLIGNVTNLQRNGQRPERGDADLFSDEVMTDDQYQKIMSMLVKTVAKAADALIPIPVLNKIASAIASSVETQKPDELKKLANIEKLLKGGFSILVRSVDNAVNSVKCGQAINTYKMLHRHPAGQAMRNLKALSKTRQSKKRLNKKGRNGLDEFKTACDRMGYSTALGDFTATLSEGKTSFGTACLVDQMYSYKALLEIKRVIKVDAIILGQRDRALQALPKAQKKAKIGRHTRKKIDLK</sequence>
<feature type="signal peptide" evidence="1">
    <location>
        <begin position="1"/>
        <end position="18"/>
    </location>
</feature>
<protein>
    <submittedName>
        <fullName evidence="3">Secreted protein</fullName>
    </submittedName>
</protein>